<evidence type="ECO:0000256" key="1">
    <source>
        <dbReference type="SAM" id="MobiDB-lite"/>
    </source>
</evidence>
<comment type="caution">
    <text evidence="2">The sequence shown here is derived from an EMBL/GenBank/DDBJ whole genome shotgun (WGS) entry which is preliminary data.</text>
</comment>
<dbReference type="Proteomes" id="UP000287651">
    <property type="component" value="Unassembled WGS sequence"/>
</dbReference>
<dbReference type="AlphaFoldDB" id="A0A426WZG8"/>
<feature type="region of interest" description="Disordered" evidence="1">
    <location>
        <begin position="51"/>
        <end position="121"/>
    </location>
</feature>
<proteinExistence type="predicted"/>
<name>A0A426WZG8_ENSVE</name>
<feature type="compositionally biased region" description="Low complexity" evidence="1">
    <location>
        <begin position="54"/>
        <end position="63"/>
    </location>
</feature>
<feature type="compositionally biased region" description="Basic and acidic residues" evidence="1">
    <location>
        <begin position="99"/>
        <end position="121"/>
    </location>
</feature>
<gene>
    <name evidence="2" type="ORF">B296_00050870</name>
</gene>
<dbReference type="EMBL" id="AMZH03031212">
    <property type="protein sequence ID" value="RRT32623.1"/>
    <property type="molecule type" value="Genomic_DNA"/>
</dbReference>
<feature type="compositionally biased region" description="Low complexity" evidence="1">
    <location>
        <begin position="76"/>
        <end position="85"/>
    </location>
</feature>
<evidence type="ECO:0008006" key="4">
    <source>
        <dbReference type="Google" id="ProtNLM"/>
    </source>
</evidence>
<evidence type="ECO:0000313" key="2">
    <source>
        <dbReference type="EMBL" id="RRT32623.1"/>
    </source>
</evidence>
<organism evidence="2 3">
    <name type="scientific">Ensete ventricosum</name>
    <name type="common">Abyssinian banana</name>
    <name type="synonym">Musa ensete</name>
    <dbReference type="NCBI Taxonomy" id="4639"/>
    <lineage>
        <taxon>Eukaryota</taxon>
        <taxon>Viridiplantae</taxon>
        <taxon>Streptophyta</taxon>
        <taxon>Embryophyta</taxon>
        <taxon>Tracheophyta</taxon>
        <taxon>Spermatophyta</taxon>
        <taxon>Magnoliopsida</taxon>
        <taxon>Liliopsida</taxon>
        <taxon>Zingiberales</taxon>
        <taxon>Musaceae</taxon>
        <taxon>Ensete</taxon>
    </lineage>
</organism>
<sequence>MGWGKRILDLKVDGGLAVVGVLLASEGLVGGSGHEAELAVLELLEGLEDDAGDDVASGSGDHGPATGLTFRKAQSEAEGSATAAETEGRRRRRGLGGRGGEERERTRSLEKHRVRREAPGKRGEWERIGTREHRKRRVDIVMWETGRRSGRWRSMGVETGAHGGLVAITRLWSPRDRVVHS</sequence>
<protein>
    <recommendedName>
        <fullName evidence="4">DUF834 domain-containing protein</fullName>
    </recommendedName>
</protein>
<accession>A0A426WZG8</accession>
<reference evidence="2 3" key="1">
    <citation type="journal article" date="2014" name="Agronomy (Basel)">
        <title>A Draft Genome Sequence for Ensete ventricosum, the Drought-Tolerant Tree Against Hunger.</title>
        <authorList>
            <person name="Harrison J."/>
            <person name="Moore K.A."/>
            <person name="Paszkiewicz K."/>
            <person name="Jones T."/>
            <person name="Grant M."/>
            <person name="Ambacheew D."/>
            <person name="Muzemil S."/>
            <person name="Studholme D.J."/>
        </authorList>
    </citation>
    <scope>NUCLEOTIDE SEQUENCE [LARGE SCALE GENOMIC DNA]</scope>
</reference>
<evidence type="ECO:0000313" key="3">
    <source>
        <dbReference type="Proteomes" id="UP000287651"/>
    </source>
</evidence>